<sequence>MSTRIDLKPDVEERLVGLAKVTGRSKADLILQLIEQNLSELEDICLAEQRLKDLKAGQTRSIRAEDVWED</sequence>
<dbReference type="Proteomes" id="UP000275461">
    <property type="component" value="Unassembled WGS sequence"/>
</dbReference>
<evidence type="ECO:0000313" key="2">
    <source>
        <dbReference type="Proteomes" id="UP000275461"/>
    </source>
</evidence>
<dbReference type="InterPro" id="IPR010985">
    <property type="entry name" value="Ribbon_hlx_hlx"/>
</dbReference>
<dbReference type="OrthoDB" id="9812023at2"/>
<dbReference type="GO" id="GO:0006355">
    <property type="term" value="P:regulation of DNA-templated transcription"/>
    <property type="evidence" value="ECO:0007669"/>
    <property type="project" value="InterPro"/>
</dbReference>
<dbReference type="AlphaFoldDB" id="A0A498BZH7"/>
<protein>
    <submittedName>
        <fullName evidence="1">RHH-type rel operon transcriptional repressor/antitoxin RelB</fullName>
    </submittedName>
</protein>
<accession>A0A498BZH7</accession>
<evidence type="ECO:0000313" key="1">
    <source>
        <dbReference type="EMBL" id="RLK48363.1"/>
    </source>
</evidence>
<name>A0A498BZH7_9GAMM</name>
<dbReference type="EMBL" id="RCDA01000003">
    <property type="protein sequence ID" value="RLK48363.1"/>
    <property type="molecule type" value="Genomic_DNA"/>
</dbReference>
<keyword evidence="2" id="KW-1185">Reference proteome</keyword>
<gene>
    <name evidence="1" type="ORF">DFR31_2242</name>
</gene>
<organism evidence="1 2">
    <name type="scientific">Alkalispirillum mobile</name>
    <dbReference type="NCBI Taxonomy" id="85925"/>
    <lineage>
        <taxon>Bacteria</taxon>
        <taxon>Pseudomonadati</taxon>
        <taxon>Pseudomonadota</taxon>
        <taxon>Gammaproteobacteria</taxon>
        <taxon>Chromatiales</taxon>
        <taxon>Ectothiorhodospiraceae</taxon>
        <taxon>Alkalispirillum</taxon>
    </lineage>
</organism>
<dbReference type="SUPFAM" id="SSF47598">
    <property type="entry name" value="Ribbon-helix-helix"/>
    <property type="match status" value="1"/>
</dbReference>
<comment type="caution">
    <text evidence="1">The sequence shown here is derived from an EMBL/GenBank/DDBJ whole genome shotgun (WGS) entry which is preliminary data.</text>
</comment>
<dbReference type="RefSeq" id="WP_121442758.1">
    <property type="nucleotide sequence ID" value="NZ_RCDA01000003.1"/>
</dbReference>
<proteinExistence type="predicted"/>
<reference evidence="1 2" key="1">
    <citation type="submission" date="2018-10" db="EMBL/GenBank/DDBJ databases">
        <title>Genomic Encyclopedia of Type Strains, Phase IV (KMG-IV): sequencing the most valuable type-strain genomes for metagenomic binning, comparative biology and taxonomic classification.</title>
        <authorList>
            <person name="Goeker M."/>
        </authorList>
    </citation>
    <scope>NUCLEOTIDE SEQUENCE [LARGE SCALE GENOMIC DNA]</scope>
    <source>
        <strain evidence="1 2">DSM 12769</strain>
    </source>
</reference>